<dbReference type="Proteomes" id="UP000765509">
    <property type="component" value="Unassembled WGS sequence"/>
</dbReference>
<dbReference type="EMBL" id="AVOT02000609">
    <property type="protein sequence ID" value="MBW0463682.1"/>
    <property type="molecule type" value="Genomic_DNA"/>
</dbReference>
<evidence type="ECO:0000313" key="3">
    <source>
        <dbReference type="Proteomes" id="UP000765509"/>
    </source>
</evidence>
<evidence type="ECO:0000313" key="2">
    <source>
        <dbReference type="EMBL" id="MBW0463682.1"/>
    </source>
</evidence>
<dbReference type="AlphaFoldDB" id="A0A9Q3BEQ7"/>
<feature type="region of interest" description="Disordered" evidence="1">
    <location>
        <begin position="1"/>
        <end position="28"/>
    </location>
</feature>
<reference evidence="2" key="1">
    <citation type="submission" date="2021-03" db="EMBL/GenBank/DDBJ databases">
        <title>Draft genome sequence of rust myrtle Austropuccinia psidii MF-1, a brazilian biotype.</title>
        <authorList>
            <person name="Quecine M.C."/>
            <person name="Pachon D.M.R."/>
            <person name="Bonatelli M.L."/>
            <person name="Correr F.H."/>
            <person name="Franceschini L.M."/>
            <person name="Leite T.F."/>
            <person name="Margarido G.R.A."/>
            <person name="Almeida C.A."/>
            <person name="Ferrarezi J.A."/>
            <person name="Labate C.A."/>
        </authorList>
    </citation>
    <scope>NUCLEOTIDE SEQUENCE</scope>
    <source>
        <strain evidence="2">MF-1</strain>
    </source>
</reference>
<comment type="caution">
    <text evidence="2">The sequence shown here is derived from an EMBL/GenBank/DDBJ whole genome shotgun (WGS) entry which is preliminary data.</text>
</comment>
<feature type="region of interest" description="Disordered" evidence="1">
    <location>
        <begin position="80"/>
        <end position="108"/>
    </location>
</feature>
<protein>
    <submittedName>
        <fullName evidence="2">Uncharacterized protein</fullName>
    </submittedName>
</protein>
<accession>A0A9Q3BEQ7</accession>
<name>A0A9Q3BEQ7_9BASI</name>
<organism evidence="2 3">
    <name type="scientific">Austropuccinia psidii MF-1</name>
    <dbReference type="NCBI Taxonomy" id="1389203"/>
    <lineage>
        <taxon>Eukaryota</taxon>
        <taxon>Fungi</taxon>
        <taxon>Dikarya</taxon>
        <taxon>Basidiomycota</taxon>
        <taxon>Pucciniomycotina</taxon>
        <taxon>Pucciniomycetes</taxon>
        <taxon>Pucciniales</taxon>
        <taxon>Sphaerophragmiaceae</taxon>
        <taxon>Austropuccinia</taxon>
    </lineage>
</organism>
<evidence type="ECO:0000256" key="1">
    <source>
        <dbReference type="SAM" id="MobiDB-lite"/>
    </source>
</evidence>
<sequence>MPKPLAGGHELLLTHQELSGSGEDHRAPRRVEATVLHRQGQKDKEFVEEPNSFIHIPEERVGNDPIFGEGRPSGIYQLQTSSRNVQRKAQQTSEEEERCQEPSGQEKRKSLLAQTLLTRVQDPQIGTFSSGQFFQYGQNSNGIHSQREREDEKNFCTQIIDEIQFSKSSINVELGKFYAKLNKITSDINELKKNDRIMLIGIN</sequence>
<proteinExistence type="predicted"/>
<keyword evidence="3" id="KW-1185">Reference proteome</keyword>
<gene>
    <name evidence="2" type="ORF">O181_003397</name>
</gene>
<feature type="compositionally biased region" description="Polar residues" evidence="1">
    <location>
        <begin position="80"/>
        <end position="92"/>
    </location>
</feature>